<dbReference type="GO" id="GO:0015366">
    <property type="term" value="F:malate:proton symporter activity"/>
    <property type="evidence" value="ECO:0007669"/>
    <property type="project" value="TreeGrafter"/>
</dbReference>
<dbReference type="Pfam" id="PF00375">
    <property type="entry name" value="SDF"/>
    <property type="match status" value="1"/>
</dbReference>
<feature type="transmembrane region" description="Helical" evidence="9">
    <location>
        <begin position="141"/>
        <end position="164"/>
    </location>
</feature>
<feature type="transmembrane region" description="Helical" evidence="9">
    <location>
        <begin position="350"/>
        <end position="373"/>
    </location>
</feature>
<protein>
    <recommendedName>
        <fullName evidence="9">C4-dicarboxylate transport protein</fullName>
    </recommendedName>
</protein>
<sequence length="430" mass="45638">MKKSLFKSLYFQVLTAITLGILLGHFYPDLGAQMKPLGDGFVKLIKMIIAPVIFCTVVTGIAGMESMKAVGRTGAIALLYFEIVSTLALIIGLVIVNIVQPGAGMNVDPAALDAKAVAVYAEQAQSQGIIPFLLDIIPSSVIGAFASGNILQVLMFAVLFGFALHRMGHKGQLIFNVIESFSQVIFGIINMIMRLAPLGAFGAMAFTIGKYGVGSLLQLGQLILCFYLTCILFVVVVLGLIARFTGFSIFKFVNYIKEELLIVLGTSSSESALPRMLDKMERLGCKKSVVGLVIPTGYSFNLDGTSIYLTMAAVFIAQATNTHMDIWHQITLIVVLLLSSKGAAGVTGSGFIVLAATLSAVGHLPVAGLALILGIDRFMSEARALTNLVGNGVATIVVAKWCDQLDEGQLKATLNGQKGLTEAEKSASGF</sequence>
<dbReference type="HAMAP" id="MF_01300">
    <property type="entry name" value="C4_dicarb_transport"/>
    <property type="match status" value="1"/>
</dbReference>
<evidence type="ECO:0000313" key="11">
    <source>
        <dbReference type="Proteomes" id="UP000239197"/>
    </source>
</evidence>
<dbReference type="Proteomes" id="UP000239197">
    <property type="component" value="Chromosome"/>
</dbReference>
<keyword evidence="7 9" id="KW-1133">Transmembrane helix</keyword>
<dbReference type="AlphaFoldDB" id="A0A2L1UTU4"/>
<organism evidence="10 11">
    <name type="scientific">Rahnella sikkimica</name>
    <dbReference type="NCBI Taxonomy" id="1805933"/>
    <lineage>
        <taxon>Bacteria</taxon>
        <taxon>Pseudomonadati</taxon>
        <taxon>Pseudomonadota</taxon>
        <taxon>Gammaproteobacteria</taxon>
        <taxon>Enterobacterales</taxon>
        <taxon>Yersiniaceae</taxon>
        <taxon>Rahnella</taxon>
    </lineage>
</organism>
<keyword evidence="8 9" id="KW-0472">Membrane</keyword>
<dbReference type="GO" id="GO:0005886">
    <property type="term" value="C:plasma membrane"/>
    <property type="evidence" value="ECO:0007669"/>
    <property type="project" value="UniProtKB-SubCell"/>
</dbReference>
<evidence type="ECO:0000256" key="7">
    <source>
        <dbReference type="ARBA" id="ARBA00022989"/>
    </source>
</evidence>
<keyword evidence="11" id="KW-1185">Reference proteome</keyword>
<proteinExistence type="inferred from homology"/>
<dbReference type="OrthoDB" id="9766690at2"/>
<dbReference type="PANTHER" id="PTHR42865:SF1">
    <property type="entry name" value="AEROBIC C4-DICARBOXYLATE TRANSPORT PROTEIN"/>
    <property type="match status" value="1"/>
</dbReference>
<dbReference type="NCBIfam" id="NF002461">
    <property type="entry name" value="PRK01663.1"/>
    <property type="match status" value="1"/>
</dbReference>
<dbReference type="Gene3D" id="1.10.3860.10">
    <property type="entry name" value="Sodium:dicarboxylate symporter"/>
    <property type="match status" value="1"/>
</dbReference>
<comment type="function">
    <text evidence="9">Responsible for the transport of dicarboxylates such as succinate, fumarate, and malate across the membrane.</text>
</comment>
<feature type="transmembrane region" description="Helical" evidence="9">
    <location>
        <begin position="76"/>
        <end position="99"/>
    </location>
</feature>
<evidence type="ECO:0000256" key="4">
    <source>
        <dbReference type="ARBA" id="ARBA00022475"/>
    </source>
</evidence>
<evidence type="ECO:0000256" key="1">
    <source>
        <dbReference type="ARBA" id="ARBA00004651"/>
    </source>
</evidence>
<dbReference type="InterPro" id="IPR001991">
    <property type="entry name" value="Na-dicarboxylate_symporter"/>
</dbReference>
<evidence type="ECO:0000256" key="3">
    <source>
        <dbReference type="ARBA" id="ARBA00022448"/>
    </source>
</evidence>
<dbReference type="KEGG" id="rox:BV494_16190"/>
<keyword evidence="6 9" id="KW-0769">Symport</keyword>
<dbReference type="NCBIfam" id="NF009587">
    <property type="entry name" value="PRK13027.1"/>
    <property type="match status" value="1"/>
</dbReference>
<feature type="transmembrane region" description="Helical" evidence="9">
    <location>
        <begin position="326"/>
        <end position="344"/>
    </location>
</feature>
<accession>A0A2L1UTU4</accession>
<comment type="similarity">
    <text evidence="2 9">Belongs to the dicarboxylate/amino acid:cation symporter (DAACS) (TC 2.A.23) family.</text>
</comment>
<reference evidence="11" key="1">
    <citation type="submission" date="2017-01" db="EMBL/GenBank/DDBJ databases">
        <title>Genome sequence of Rouxiella sp. ERMR1:05.</title>
        <authorList>
            <person name="Kumar R."/>
            <person name="Singh D."/>
            <person name="Kumar S."/>
        </authorList>
    </citation>
    <scope>NUCLEOTIDE SEQUENCE [LARGE SCALE GENOMIC DNA]</scope>
    <source>
        <strain evidence="11">ERMR1:05</strain>
    </source>
</reference>
<evidence type="ECO:0000256" key="8">
    <source>
        <dbReference type="ARBA" id="ARBA00023136"/>
    </source>
</evidence>
<dbReference type="InterPro" id="IPR023954">
    <property type="entry name" value="C4_dicarb_transport"/>
</dbReference>
<dbReference type="PRINTS" id="PR00173">
    <property type="entry name" value="EDTRNSPORT"/>
</dbReference>
<dbReference type="GO" id="GO:0015138">
    <property type="term" value="F:fumarate transmembrane transporter activity"/>
    <property type="evidence" value="ECO:0007669"/>
    <property type="project" value="TreeGrafter"/>
</dbReference>
<evidence type="ECO:0000256" key="5">
    <source>
        <dbReference type="ARBA" id="ARBA00022692"/>
    </source>
</evidence>
<dbReference type="PANTHER" id="PTHR42865">
    <property type="entry name" value="PROTON/GLUTAMATE-ASPARTATE SYMPORTER"/>
    <property type="match status" value="1"/>
</dbReference>
<feature type="transmembrane region" description="Helical" evidence="9">
    <location>
        <begin position="9"/>
        <end position="27"/>
    </location>
</feature>
<feature type="transmembrane region" description="Helical" evidence="9">
    <location>
        <begin position="47"/>
        <end position="64"/>
    </location>
</feature>
<gene>
    <name evidence="9" type="primary">dctA</name>
    <name evidence="10" type="ORF">BV494_16190</name>
</gene>
<keyword evidence="3 9" id="KW-0813">Transport</keyword>
<evidence type="ECO:0000313" key="10">
    <source>
        <dbReference type="EMBL" id="AVF36373.1"/>
    </source>
</evidence>
<dbReference type="InterPro" id="IPR018107">
    <property type="entry name" value="Na-dicarboxylate_symporter_CS"/>
</dbReference>
<dbReference type="GO" id="GO:0070778">
    <property type="term" value="P:L-aspartate transmembrane transport"/>
    <property type="evidence" value="ECO:0007669"/>
    <property type="project" value="TreeGrafter"/>
</dbReference>
<feature type="transmembrane region" description="Helical" evidence="9">
    <location>
        <begin position="220"/>
        <end position="242"/>
    </location>
</feature>
<comment type="subcellular location">
    <subcellularLocation>
        <location evidence="1 9">Cell membrane</location>
        <topology evidence="1 9">Multi-pass membrane protein</topology>
    </subcellularLocation>
</comment>
<dbReference type="InterPro" id="IPR036458">
    <property type="entry name" value="Na:dicarbo_symporter_sf"/>
</dbReference>
<evidence type="ECO:0000256" key="9">
    <source>
        <dbReference type="HAMAP-Rule" id="MF_01300"/>
    </source>
</evidence>
<feature type="transmembrane region" description="Helical" evidence="9">
    <location>
        <begin position="184"/>
        <end position="208"/>
    </location>
</feature>
<dbReference type="EMBL" id="CP019062">
    <property type="protein sequence ID" value="AVF36373.1"/>
    <property type="molecule type" value="Genomic_DNA"/>
</dbReference>
<keyword evidence="5 9" id="KW-0812">Transmembrane</keyword>
<dbReference type="SUPFAM" id="SSF118215">
    <property type="entry name" value="Proton glutamate symport protein"/>
    <property type="match status" value="1"/>
</dbReference>
<dbReference type="FunFam" id="1.10.3860.10:FF:000001">
    <property type="entry name" value="C4-dicarboxylate transport protein"/>
    <property type="match status" value="1"/>
</dbReference>
<dbReference type="PROSITE" id="PS00714">
    <property type="entry name" value="NA_DICARBOXYL_SYMP_2"/>
    <property type="match status" value="1"/>
</dbReference>
<keyword evidence="4 9" id="KW-1003">Cell membrane</keyword>
<dbReference type="PROSITE" id="PS00713">
    <property type="entry name" value="NA_DICARBOXYL_SYMP_1"/>
    <property type="match status" value="1"/>
</dbReference>
<evidence type="ECO:0000256" key="6">
    <source>
        <dbReference type="ARBA" id="ARBA00022847"/>
    </source>
</evidence>
<dbReference type="GO" id="GO:0015141">
    <property type="term" value="F:succinate transmembrane transporter activity"/>
    <property type="evidence" value="ECO:0007669"/>
    <property type="project" value="TreeGrafter"/>
</dbReference>
<name>A0A2L1UTU4_9GAMM</name>
<evidence type="ECO:0000256" key="2">
    <source>
        <dbReference type="ARBA" id="ARBA00006148"/>
    </source>
</evidence>
<dbReference type="RefSeq" id="WP_104923783.1">
    <property type="nucleotide sequence ID" value="NZ_CP019062.1"/>
</dbReference>